<dbReference type="InterPro" id="IPR047135">
    <property type="entry name" value="YsiQ"/>
</dbReference>
<evidence type="ECO:0000256" key="1">
    <source>
        <dbReference type="SAM" id="Phobius"/>
    </source>
</evidence>
<dbReference type="GO" id="GO:0042910">
    <property type="term" value="F:xenobiotic transmembrane transporter activity"/>
    <property type="evidence" value="ECO:0007669"/>
    <property type="project" value="InterPro"/>
</dbReference>
<sequence>MDKNVKAKKRKKYIPEPFAKIKTPFWKIDDLKDITAMAIPIFIQLLFNIFIAQINLVAINHYKDGAYAEGVAKAILSYNTLQFIPSLISTGTIVVAGNLIGQGRKEEVSKVIVTGLLINFAITSVIFIATESLSDYIVQMMGASDGASIHDTAGNVLEANELAFVSKYYRLININLLILSISQVLVAGLQSMKKSTYVTISAIGANVIDVTIVSILLYATNINPIYSALVIPIAGIFQIIYLIFMNFKFIDFKINKHKQLNKVYAIETLKTGLPITIEMGVWNLCNFATGTAIAKLSPEIGDENPWIVLHRNAQSIGQYSTAFIQAMGTVTSVFVARKIGQNDKQAAYETAINCWKAAIYATIIANILMMAASYPMLEMLGSKGK</sequence>
<feature type="transmembrane region" description="Helical" evidence="1">
    <location>
        <begin position="357"/>
        <end position="377"/>
    </location>
</feature>
<dbReference type="eggNOG" id="COG0534">
    <property type="taxonomic scope" value="Bacteria"/>
</dbReference>
<reference evidence="2 3" key="1">
    <citation type="journal article" date="2014" name="Genome Biol. Evol.">
        <title>Molecular evolution of the substrate utilization strategies and putative virulence factors in mosquito-associated Spiroplasma species.</title>
        <authorList>
            <person name="Chang T.H."/>
            <person name="Lo W.S."/>
            <person name="Ku C."/>
            <person name="Chen L.L."/>
            <person name="Kuo C.H."/>
        </authorList>
    </citation>
    <scope>NUCLEOTIDE SEQUENCE [LARGE SCALE GENOMIC DNA]</scope>
    <source>
        <strain evidence="2">AES-1</strain>
    </source>
</reference>
<evidence type="ECO:0000313" key="3">
    <source>
        <dbReference type="Proteomes" id="UP000019267"/>
    </source>
</evidence>
<dbReference type="AlphaFoldDB" id="W6A673"/>
<evidence type="ECO:0000313" key="2">
    <source>
        <dbReference type="EMBL" id="AHI52618.1"/>
    </source>
</evidence>
<dbReference type="Pfam" id="PF01554">
    <property type="entry name" value="MatE"/>
    <property type="match status" value="2"/>
</dbReference>
<feature type="transmembrane region" description="Helical" evidence="1">
    <location>
        <begin position="34"/>
        <end position="59"/>
    </location>
</feature>
<dbReference type="OrthoDB" id="387431at2"/>
<feature type="transmembrane region" description="Helical" evidence="1">
    <location>
        <begin position="79"/>
        <end position="99"/>
    </location>
</feature>
<keyword evidence="1" id="KW-1133">Transmembrane helix</keyword>
<feature type="transmembrane region" description="Helical" evidence="1">
    <location>
        <begin position="168"/>
        <end position="189"/>
    </location>
</feature>
<proteinExistence type="predicted"/>
<keyword evidence="1" id="KW-0472">Membrane</keyword>
<dbReference type="HOGENOM" id="CLU_045110_0_0_14"/>
<dbReference type="KEGG" id="scq:SCULI_v1c02770"/>
<dbReference type="PANTHER" id="PTHR42925">
    <property type="entry name" value="MULTIDRUG AND TOXIN EFFLUX PROTEIN MATE FAMILY"/>
    <property type="match status" value="1"/>
</dbReference>
<dbReference type="PATRIC" id="fig|1276246.3.peg.276"/>
<dbReference type="GO" id="GO:0016020">
    <property type="term" value="C:membrane"/>
    <property type="evidence" value="ECO:0007669"/>
    <property type="project" value="InterPro"/>
</dbReference>
<feature type="transmembrane region" description="Helical" evidence="1">
    <location>
        <begin position="111"/>
        <end position="130"/>
    </location>
</feature>
<organism evidence="2 3">
    <name type="scientific">Spiroplasma culicicola AES-1</name>
    <dbReference type="NCBI Taxonomy" id="1276246"/>
    <lineage>
        <taxon>Bacteria</taxon>
        <taxon>Bacillati</taxon>
        <taxon>Mycoplasmatota</taxon>
        <taxon>Mollicutes</taxon>
        <taxon>Entomoplasmatales</taxon>
        <taxon>Spiroplasmataceae</taxon>
        <taxon>Spiroplasma</taxon>
    </lineage>
</organism>
<dbReference type="GO" id="GO:0015297">
    <property type="term" value="F:antiporter activity"/>
    <property type="evidence" value="ECO:0007669"/>
    <property type="project" value="InterPro"/>
</dbReference>
<dbReference type="Proteomes" id="UP000019267">
    <property type="component" value="Chromosome"/>
</dbReference>
<dbReference type="PANTHER" id="PTHR42925:SF1">
    <property type="entry name" value="VIRULENCE FACTOR MVIN"/>
    <property type="match status" value="1"/>
</dbReference>
<evidence type="ECO:0008006" key="4">
    <source>
        <dbReference type="Google" id="ProtNLM"/>
    </source>
</evidence>
<dbReference type="STRING" id="1276246.SCULI_v1c02770"/>
<dbReference type="InterPro" id="IPR002528">
    <property type="entry name" value="MATE_fam"/>
</dbReference>
<keyword evidence="3" id="KW-1185">Reference proteome</keyword>
<dbReference type="RefSeq" id="WP_025362859.1">
    <property type="nucleotide sequence ID" value="NZ_CP006681.1"/>
</dbReference>
<dbReference type="EMBL" id="CP006681">
    <property type="protein sequence ID" value="AHI52618.1"/>
    <property type="molecule type" value="Genomic_DNA"/>
</dbReference>
<feature type="transmembrane region" description="Helical" evidence="1">
    <location>
        <begin position="225"/>
        <end position="244"/>
    </location>
</feature>
<keyword evidence="1" id="KW-0812">Transmembrane</keyword>
<gene>
    <name evidence="2" type="ORF">SCULI_v1c02770</name>
</gene>
<name>W6A673_9MOLU</name>
<protein>
    <recommendedName>
        <fullName evidence="4">MATE efflux family protein</fullName>
    </recommendedName>
</protein>
<feature type="transmembrane region" description="Helical" evidence="1">
    <location>
        <begin position="196"/>
        <end position="219"/>
    </location>
</feature>
<accession>W6A673</accession>